<dbReference type="KEGG" id="otk:C6570_11905"/>
<dbReference type="GO" id="GO:0005886">
    <property type="term" value="C:plasma membrane"/>
    <property type="evidence" value="ECO:0007669"/>
    <property type="project" value="TreeGrafter"/>
</dbReference>
<dbReference type="Proteomes" id="UP000239709">
    <property type="component" value="Chromosome"/>
</dbReference>
<dbReference type="PANTHER" id="PTHR30441">
    <property type="entry name" value="DUF748 DOMAIN-CONTAINING PROTEIN"/>
    <property type="match status" value="1"/>
</dbReference>
<reference evidence="4 5" key="1">
    <citation type="submission" date="2018-03" db="EMBL/GenBank/DDBJ databases">
        <title>Genome sequencing of Ottowia sp.</title>
        <authorList>
            <person name="Kim S.-J."/>
            <person name="Heo J."/>
            <person name="Kwon S.-W."/>
        </authorList>
    </citation>
    <scope>NUCLEOTIDE SEQUENCE [LARGE SCALE GENOMIC DNA]</scope>
    <source>
        <strain evidence="4 5">KADR8-3</strain>
    </source>
</reference>
<dbReference type="AlphaFoldDB" id="A0A2S0MGC9"/>
<protein>
    <submittedName>
        <fullName evidence="4">AsmA family protein</fullName>
    </submittedName>
</protein>
<dbReference type="PANTHER" id="PTHR30441:SF9">
    <property type="entry name" value="ASMA FAMILY PROTEIN YHJG"/>
    <property type="match status" value="1"/>
</dbReference>
<dbReference type="RefSeq" id="WP_106703407.1">
    <property type="nucleotide sequence ID" value="NZ_CP027666.1"/>
</dbReference>
<keyword evidence="2" id="KW-0472">Membrane</keyword>
<dbReference type="InterPro" id="IPR007844">
    <property type="entry name" value="AsmA"/>
</dbReference>
<accession>A0A2S0MGC9</accession>
<feature type="compositionally biased region" description="Low complexity" evidence="1">
    <location>
        <begin position="688"/>
        <end position="700"/>
    </location>
</feature>
<organism evidence="4 5">
    <name type="scientific">Ottowia oryzae</name>
    <dbReference type="NCBI Taxonomy" id="2109914"/>
    <lineage>
        <taxon>Bacteria</taxon>
        <taxon>Pseudomonadati</taxon>
        <taxon>Pseudomonadota</taxon>
        <taxon>Betaproteobacteria</taxon>
        <taxon>Burkholderiales</taxon>
        <taxon>Comamonadaceae</taxon>
        <taxon>Ottowia</taxon>
    </lineage>
</organism>
<dbReference type="Pfam" id="PF05170">
    <property type="entry name" value="AsmA"/>
    <property type="match status" value="2"/>
</dbReference>
<sequence>MSPEPVYRPNVSPTEAPPRTSILRWVLTLVLALAVVAVMGITWLTWNDWNRSRAWVSAQVSEALGRPFAIRGPLDLEWEWPQQRETTWRRWVPGPTVHAQDVLIGNPTGYEGRAPHLAHIGQVSADLALLPLLGRTIDIRRVALAEPDVRLERQKDGRDNWTLAFPKSSDRSSWSVSIGRVVLSDGRLAYDDAPRDLSLAGTLDTLAPEATDGGRYGVGFEFSGWHAKAQVRGSGKAGELLSLKDERLDFPLQLQARAGRVSATAEGVIANPRQLSGVDFKVALRGGSLADLYPLTGIVLPDTPAFATDGHLVGQLKAKQAVWDYKDFTGTIGQSDIAGEVTYTSAEARPRLSGTLRSKLVRLADLGPIVGAKSNNPDKAPRTGKVLPDDPFDTARWDKMDLDLRYTGQRIERPQAVPINSISTHAVLENGLLKLVPLDFGVAGGHFKTQVQMDPRKQPMAVSVRGDVQGLKLSSLFPKVELMKKSLGDVDGGIAVDARGASVAQMAATANGELRLYVRDGVMSQQLLDLAGLNLGSVVVSKLFGQDKEVRLRCALADIPVRDGVAHLRDVKINTDDALVDITGTANLRTEQLDMDVNPKAYELKLFSLRTPLEVKGPFAAPKVGVKPGPLVVRAAAAVAALAVAPGALVLAPITVPGASDNASCAPLLKQGSKAPKAGRPRSVDSPASAAPAKQGAARASNAPVMPAAGESSAGSR</sequence>
<feature type="region of interest" description="Disordered" evidence="1">
    <location>
        <begin position="372"/>
        <end position="391"/>
    </location>
</feature>
<name>A0A2S0MGC9_9BURK</name>
<feature type="transmembrane region" description="Helical" evidence="2">
    <location>
        <begin position="22"/>
        <end position="46"/>
    </location>
</feature>
<gene>
    <name evidence="4" type="ORF">C6570_11905</name>
</gene>
<dbReference type="OrthoDB" id="5749006at2"/>
<keyword evidence="2" id="KW-1133">Transmembrane helix</keyword>
<feature type="region of interest" description="Disordered" evidence="1">
    <location>
        <begin position="671"/>
        <end position="717"/>
    </location>
</feature>
<proteinExistence type="predicted"/>
<dbReference type="EMBL" id="CP027666">
    <property type="protein sequence ID" value="AVO34857.1"/>
    <property type="molecule type" value="Genomic_DNA"/>
</dbReference>
<evidence type="ECO:0000259" key="3">
    <source>
        <dbReference type="Pfam" id="PF05170"/>
    </source>
</evidence>
<evidence type="ECO:0000313" key="5">
    <source>
        <dbReference type="Proteomes" id="UP000239709"/>
    </source>
</evidence>
<evidence type="ECO:0000256" key="2">
    <source>
        <dbReference type="SAM" id="Phobius"/>
    </source>
</evidence>
<dbReference type="InterPro" id="IPR052894">
    <property type="entry name" value="AsmA-related"/>
</dbReference>
<feature type="domain" description="AsmA" evidence="3">
    <location>
        <begin position="262"/>
        <end position="570"/>
    </location>
</feature>
<keyword evidence="5" id="KW-1185">Reference proteome</keyword>
<feature type="domain" description="AsmA" evidence="3">
    <location>
        <begin position="22"/>
        <end position="193"/>
    </location>
</feature>
<dbReference type="GO" id="GO:0090313">
    <property type="term" value="P:regulation of protein targeting to membrane"/>
    <property type="evidence" value="ECO:0007669"/>
    <property type="project" value="TreeGrafter"/>
</dbReference>
<keyword evidence="2" id="KW-0812">Transmembrane</keyword>
<evidence type="ECO:0000313" key="4">
    <source>
        <dbReference type="EMBL" id="AVO34857.1"/>
    </source>
</evidence>
<evidence type="ECO:0000256" key="1">
    <source>
        <dbReference type="SAM" id="MobiDB-lite"/>
    </source>
</evidence>